<accession>A0A1T4SS46</accession>
<dbReference type="EMBL" id="FUWS01000011">
    <property type="protein sequence ID" value="SKA31059.1"/>
    <property type="molecule type" value="Genomic_DNA"/>
</dbReference>
<dbReference type="Proteomes" id="UP000190637">
    <property type="component" value="Unassembled WGS sequence"/>
</dbReference>
<feature type="transmembrane region" description="Helical" evidence="1">
    <location>
        <begin position="22"/>
        <end position="47"/>
    </location>
</feature>
<organism evidence="2 3">
    <name type="scientific">Marinactinospora thermotolerans DSM 45154</name>
    <dbReference type="NCBI Taxonomy" id="1122192"/>
    <lineage>
        <taxon>Bacteria</taxon>
        <taxon>Bacillati</taxon>
        <taxon>Actinomycetota</taxon>
        <taxon>Actinomycetes</taxon>
        <taxon>Streptosporangiales</taxon>
        <taxon>Nocardiopsidaceae</taxon>
        <taxon>Marinactinospora</taxon>
    </lineage>
</organism>
<dbReference type="AlphaFoldDB" id="A0A1T4SS46"/>
<keyword evidence="3" id="KW-1185">Reference proteome</keyword>
<reference evidence="2 3" key="1">
    <citation type="submission" date="2017-02" db="EMBL/GenBank/DDBJ databases">
        <authorList>
            <person name="Peterson S.W."/>
        </authorList>
    </citation>
    <scope>NUCLEOTIDE SEQUENCE [LARGE SCALE GENOMIC DNA]</scope>
    <source>
        <strain evidence="2 3">DSM 45154</strain>
    </source>
</reference>
<evidence type="ECO:0000313" key="2">
    <source>
        <dbReference type="EMBL" id="SKA31059.1"/>
    </source>
</evidence>
<keyword evidence="1" id="KW-1133">Transmembrane helix</keyword>
<gene>
    <name evidence="2" type="ORF">SAMN02745673_03876</name>
</gene>
<evidence type="ECO:0000256" key="1">
    <source>
        <dbReference type="SAM" id="Phobius"/>
    </source>
</evidence>
<evidence type="ECO:0000313" key="3">
    <source>
        <dbReference type="Proteomes" id="UP000190637"/>
    </source>
</evidence>
<evidence type="ECO:0008006" key="4">
    <source>
        <dbReference type="Google" id="ProtNLM"/>
    </source>
</evidence>
<sequence>MGEGEPGSVERSGERTSGSDSAAAWLTLLGARALVVLAAGVMAGGFLGWRAGLLVATLVALTYVLLATVAPRLRAPYGRGRLLRGLQRRGYHVIPGGMARHLAVGPGGVYLLETRVWRHALSRGEGNWWIGAEPAERAVERIAAHAARIERLLGLPDMWAGVSVVPLITVAGPLPEPVMRSGTVVVARPRAAVRHILGRPRVLDEEEVEAIARGASERSPEL</sequence>
<proteinExistence type="predicted"/>
<feature type="transmembrane region" description="Helical" evidence="1">
    <location>
        <begin position="53"/>
        <end position="73"/>
    </location>
</feature>
<name>A0A1T4SS46_9ACTN</name>
<keyword evidence="1" id="KW-0812">Transmembrane</keyword>
<keyword evidence="1" id="KW-0472">Membrane</keyword>
<protein>
    <recommendedName>
        <fullName evidence="4">Nuclease-related domain-containing protein</fullName>
    </recommendedName>
</protein>